<evidence type="ECO:0000256" key="1">
    <source>
        <dbReference type="ARBA" id="ARBA00000402"/>
    </source>
</evidence>
<keyword evidence="9" id="KW-0819">tRNA processing</keyword>
<keyword evidence="10" id="KW-0540">Nuclease</keyword>
<evidence type="ECO:0000256" key="24">
    <source>
        <dbReference type="SAM" id="MobiDB-lite"/>
    </source>
</evidence>
<dbReference type="PANTHER" id="PTHR12553">
    <property type="entry name" value="ZINC PHOSPHODIESTERASE ELAC PROTEIN 2"/>
    <property type="match status" value="1"/>
</dbReference>
<feature type="compositionally biased region" description="Basic and acidic residues" evidence="24">
    <location>
        <begin position="471"/>
        <end position="480"/>
    </location>
</feature>
<evidence type="ECO:0000256" key="6">
    <source>
        <dbReference type="ARBA" id="ARBA00012477"/>
    </source>
</evidence>
<evidence type="ECO:0000313" key="27">
    <source>
        <dbReference type="RefSeq" id="XP_018027184.2"/>
    </source>
</evidence>
<comment type="function">
    <text evidence="22">Zinc phosphodiesterase, which displays mitochondrial tRNA 3'-processing endonuclease activity. Involved in tRNA maturation, by removing a 3'-trailer from precursor tRNA. Associates with mitochondrial DNA complexes at the nucleoids to initiate RNA processing and ribosome assembly.</text>
</comment>
<keyword evidence="12" id="KW-0255">Endonuclease</keyword>
<dbReference type="GO" id="GO:0005634">
    <property type="term" value="C:nucleus"/>
    <property type="evidence" value="ECO:0007669"/>
    <property type="project" value="UniProtKB-SubCell"/>
</dbReference>
<keyword evidence="15" id="KW-0809">Transit peptide</keyword>
<evidence type="ECO:0000256" key="14">
    <source>
        <dbReference type="ARBA" id="ARBA00022833"/>
    </source>
</evidence>
<dbReference type="FunFam" id="3.60.15.10:FF:000014">
    <property type="entry name" value="Zinc phosphodiesterase ELAC protein 2"/>
    <property type="match status" value="1"/>
</dbReference>
<evidence type="ECO:0000256" key="11">
    <source>
        <dbReference type="ARBA" id="ARBA00022723"/>
    </source>
</evidence>
<dbReference type="CDD" id="cd07718">
    <property type="entry name" value="RNaseZ_ELAC1_ELAC2-C-term-like_MBL-fold"/>
    <property type="match status" value="1"/>
</dbReference>
<comment type="similarity">
    <text evidence="5">Belongs to the RNase Z family.</text>
</comment>
<evidence type="ECO:0000256" key="16">
    <source>
        <dbReference type="ARBA" id="ARBA00023128"/>
    </source>
</evidence>
<dbReference type="InterPro" id="IPR036866">
    <property type="entry name" value="RibonucZ/Hydroxyglut_hydro"/>
</dbReference>
<organism evidence="26 27">
    <name type="scientific">Hyalella azteca</name>
    <name type="common">Amphipod</name>
    <dbReference type="NCBI Taxonomy" id="294128"/>
    <lineage>
        <taxon>Eukaryota</taxon>
        <taxon>Metazoa</taxon>
        <taxon>Ecdysozoa</taxon>
        <taxon>Arthropoda</taxon>
        <taxon>Crustacea</taxon>
        <taxon>Multicrustacea</taxon>
        <taxon>Malacostraca</taxon>
        <taxon>Eumalacostraca</taxon>
        <taxon>Peracarida</taxon>
        <taxon>Amphipoda</taxon>
        <taxon>Senticaudata</taxon>
        <taxon>Talitrida</taxon>
        <taxon>Talitroidea</taxon>
        <taxon>Hyalellidae</taxon>
        <taxon>Hyalella</taxon>
    </lineage>
</organism>
<dbReference type="Pfam" id="PF23023">
    <property type="entry name" value="Anti-Pycsar_Apyc1"/>
    <property type="match status" value="1"/>
</dbReference>
<keyword evidence="8" id="KW-0597">Phosphoprotein</keyword>
<comment type="catalytic activity">
    <reaction evidence="1">
        <text>Endonucleolytic cleavage of RNA, removing extra 3' nucleotides from tRNA precursor, generating 3' termini of tRNAs. A 3'-hydroxy group is left at the tRNA terminus and a 5'-phosphoryl group is left at the trailer molecule.</text>
        <dbReference type="EC" id="3.1.26.11"/>
    </reaction>
</comment>
<sequence>MPQHRYPWIMSVQQICISLVAQTKLLSLHKYLSFYTIKQSISGLSFTEFKLNRSSSLENIFKRMINGKMPKGESKNQNERNRSKKFPAATVYLQVLGSGAPGAPSSLYVSGGQCSYLFNCGEGSQRLAHEHKVKLGGLENVFVTHKSWRNVGGLPGMLLTLQDAGTTQMMLHGPPGIHTLYRDTRVFMAFDSMDLLYHNHATNNGKFGDPDDPMTIQAVPIPPANEKTPSPTPMTAEFVFFNAGSEATRGHKRDSSSPDLQETAVKRSRSDEFTSNIAMMYIGKVSPKLGKLRLELCVKAKVPPGPLYGQLKAGHDVTLADGSVVKAADVTDPDDPGPVFIVVEAPTLAHLTTLTDHPALLPYKLPHTDDTAQVVVHFTPSSIVNTVEYQNWLSSFASSTQHIFINDGNSCTGSCAVHRNQMKLHHIHPSIFPALADTSIPYATKNSQSSLEDRVSDSNGLNTDSTNTAPADRECGGENQPWRDMKAATLLTYHLRPNSGLSSFNCPVMDHEAVEREIADSGCLGSGAEQLPKEYPEITFLGTGSSMPNKTRNVSGILVELSADKFMLLDCGEATYGQLVRLVGVAAADEVLTRLCGVYISHHHADHHIGLITVLQRRRLALQLREMPVTPLLVLAPYTLESYLRSYHDHFEPIASDYRLIVNQTFIPGADRMPPDELASVLDVLGLSALKTCYVVHCKQSFGVAFTTLEGKTLVYSGDTRPCDALVHLGKGCDVLIHEATLEDFLAGEAISKRHSTISEALGIARSMEAKHVLLTHFSQRYAKAPMATPESCGDISNVAFAYDYMRVGPSGIRVASALYPEFVKMFAEYIEEMKEKTAKKILHKERKRNVRLDLQRAS</sequence>
<keyword evidence="14" id="KW-0862">Zinc</keyword>
<evidence type="ECO:0000256" key="3">
    <source>
        <dbReference type="ARBA" id="ARBA00004123"/>
    </source>
</evidence>
<evidence type="ECO:0000256" key="21">
    <source>
        <dbReference type="ARBA" id="ARBA00032616"/>
    </source>
</evidence>
<evidence type="ECO:0000256" key="10">
    <source>
        <dbReference type="ARBA" id="ARBA00022722"/>
    </source>
</evidence>
<evidence type="ECO:0000256" key="17">
    <source>
        <dbReference type="ARBA" id="ARBA00023242"/>
    </source>
</evidence>
<dbReference type="Gene3D" id="3.60.15.10">
    <property type="entry name" value="Ribonuclease Z/Hydroxyacylglutathione hydrolase-like"/>
    <property type="match status" value="2"/>
</dbReference>
<dbReference type="OrthoDB" id="6372711at2759"/>
<dbReference type="EC" id="3.1.26.11" evidence="6"/>
<evidence type="ECO:0000256" key="13">
    <source>
        <dbReference type="ARBA" id="ARBA00022801"/>
    </source>
</evidence>
<evidence type="ECO:0000256" key="15">
    <source>
        <dbReference type="ARBA" id="ARBA00022946"/>
    </source>
</evidence>
<keyword evidence="17" id="KW-0539">Nucleus</keyword>
<dbReference type="PANTHER" id="PTHR12553:SF49">
    <property type="entry name" value="ZINC PHOSPHODIESTERASE ELAC PROTEIN 2"/>
    <property type="match status" value="1"/>
</dbReference>
<evidence type="ECO:0000256" key="12">
    <source>
        <dbReference type="ARBA" id="ARBA00022759"/>
    </source>
</evidence>
<keyword evidence="11" id="KW-0479">Metal-binding</keyword>
<evidence type="ECO:0000256" key="4">
    <source>
        <dbReference type="ARBA" id="ARBA00004305"/>
    </source>
</evidence>
<feature type="domain" description="tRNase Z endonuclease" evidence="25">
    <location>
        <begin position="114"/>
        <end position="153"/>
    </location>
</feature>
<comment type="subunit">
    <text evidence="23">Homodimer. Interacts with PTCD1.</text>
</comment>
<dbReference type="GO" id="GO:0042781">
    <property type="term" value="F:3'-tRNA processing endoribonuclease activity"/>
    <property type="evidence" value="ECO:0007669"/>
    <property type="project" value="UniProtKB-EC"/>
</dbReference>
<accession>A0A8B7PLW6</accession>
<dbReference type="GeneID" id="108682518"/>
<feature type="compositionally biased region" description="Polar residues" evidence="24">
    <location>
        <begin position="457"/>
        <end position="469"/>
    </location>
</feature>
<evidence type="ECO:0000256" key="18">
    <source>
        <dbReference type="ARBA" id="ARBA00030689"/>
    </source>
</evidence>
<keyword evidence="13" id="KW-0378">Hydrolase</keyword>
<evidence type="ECO:0000256" key="2">
    <source>
        <dbReference type="ARBA" id="ARBA00001947"/>
    </source>
</evidence>
<dbReference type="GO" id="GO:1990180">
    <property type="term" value="P:mitochondrial tRNA 3'-end processing"/>
    <property type="evidence" value="ECO:0007669"/>
    <property type="project" value="TreeGrafter"/>
</dbReference>
<comment type="cofactor">
    <cofactor evidence="2">
        <name>Zn(2+)</name>
        <dbReference type="ChEBI" id="CHEBI:29105"/>
    </cofactor>
</comment>
<gene>
    <name evidence="27" type="primary">LOC108682518</name>
</gene>
<dbReference type="GO" id="GO:0046872">
    <property type="term" value="F:metal ion binding"/>
    <property type="evidence" value="ECO:0007669"/>
    <property type="project" value="UniProtKB-KW"/>
</dbReference>
<keyword evidence="16" id="KW-0496">Mitochondrion</keyword>
<evidence type="ECO:0000313" key="26">
    <source>
        <dbReference type="Proteomes" id="UP000694843"/>
    </source>
</evidence>
<name>A0A8B7PLW6_HYAAZ</name>
<feature type="region of interest" description="Disordered" evidence="24">
    <location>
        <begin position="247"/>
        <end position="269"/>
    </location>
</feature>
<proteinExistence type="inferred from homology"/>
<evidence type="ECO:0000256" key="7">
    <source>
        <dbReference type="ARBA" id="ARBA00013357"/>
    </source>
</evidence>
<dbReference type="Pfam" id="PF13691">
    <property type="entry name" value="Lactamase_B_4"/>
    <property type="match status" value="1"/>
</dbReference>
<evidence type="ECO:0000259" key="25">
    <source>
        <dbReference type="Pfam" id="PF13691"/>
    </source>
</evidence>
<keyword evidence="26" id="KW-1185">Reference proteome</keyword>
<dbReference type="RefSeq" id="XP_018027184.2">
    <property type="nucleotide sequence ID" value="XM_018171695.2"/>
</dbReference>
<evidence type="ECO:0000256" key="8">
    <source>
        <dbReference type="ARBA" id="ARBA00022553"/>
    </source>
</evidence>
<evidence type="ECO:0000256" key="20">
    <source>
        <dbReference type="ARBA" id="ARBA00032104"/>
    </source>
</evidence>
<dbReference type="OMA" id="INYICQL"/>
<dbReference type="KEGG" id="hazt:108682518"/>
<evidence type="ECO:0000256" key="5">
    <source>
        <dbReference type="ARBA" id="ARBA00007823"/>
    </source>
</evidence>
<protein>
    <recommendedName>
        <fullName evidence="7">Zinc phosphodiesterase ELAC protein 2</fullName>
        <ecNumber evidence="6">3.1.26.11</ecNumber>
    </recommendedName>
    <alternativeName>
        <fullName evidence="21">ElaC homolog protein 2</fullName>
    </alternativeName>
    <alternativeName>
        <fullName evidence="19">Ribonuclease Z 2</fullName>
    </alternativeName>
    <alternativeName>
        <fullName evidence="20">tRNA 3 endonuclease 2</fullName>
    </alternativeName>
    <alternativeName>
        <fullName evidence="18">tRNase Z 2</fullName>
    </alternativeName>
</protein>
<feature type="region of interest" description="Disordered" evidence="24">
    <location>
        <begin position="446"/>
        <end position="480"/>
    </location>
</feature>
<evidence type="ECO:0000256" key="19">
    <source>
        <dbReference type="ARBA" id="ARBA00030729"/>
    </source>
</evidence>
<dbReference type="InterPro" id="IPR027794">
    <property type="entry name" value="tRNase_Z_dom"/>
</dbReference>
<dbReference type="GO" id="GO:0042645">
    <property type="term" value="C:mitochondrial nucleoid"/>
    <property type="evidence" value="ECO:0007669"/>
    <property type="project" value="UniProtKB-ARBA"/>
</dbReference>
<reference evidence="27" key="1">
    <citation type="submission" date="2025-08" db="UniProtKB">
        <authorList>
            <consortium name="RefSeq"/>
        </authorList>
    </citation>
    <scope>IDENTIFICATION</scope>
    <source>
        <tissue evidence="27">Whole organism</tissue>
    </source>
</reference>
<dbReference type="AlphaFoldDB" id="A0A8B7PLW6"/>
<evidence type="ECO:0000256" key="9">
    <source>
        <dbReference type="ARBA" id="ARBA00022694"/>
    </source>
</evidence>
<dbReference type="SUPFAM" id="SSF56281">
    <property type="entry name" value="Metallo-hydrolase/oxidoreductase"/>
    <property type="match status" value="2"/>
</dbReference>
<comment type="subcellular location">
    <subcellularLocation>
        <location evidence="4">Mitochondrion matrix</location>
    </subcellularLocation>
    <subcellularLocation>
        <location evidence="3">Nucleus</location>
    </subcellularLocation>
</comment>
<dbReference type="CTD" id="36086"/>
<dbReference type="InterPro" id="IPR047151">
    <property type="entry name" value="RNZ2-like"/>
</dbReference>
<evidence type="ECO:0000256" key="23">
    <source>
        <dbReference type="ARBA" id="ARBA00047136"/>
    </source>
</evidence>
<dbReference type="Proteomes" id="UP000694843">
    <property type="component" value="Unplaced"/>
</dbReference>
<evidence type="ECO:0000256" key="22">
    <source>
        <dbReference type="ARBA" id="ARBA00046098"/>
    </source>
</evidence>